<dbReference type="SUPFAM" id="SSF52402">
    <property type="entry name" value="Adenine nucleotide alpha hydrolases-like"/>
    <property type="match status" value="1"/>
</dbReference>
<feature type="domain" description="UspA" evidence="2">
    <location>
        <begin position="1"/>
        <end position="144"/>
    </location>
</feature>
<dbReference type="InterPro" id="IPR006016">
    <property type="entry name" value="UspA"/>
</dbReference>
<organism evidence="3 4">
    <name type="scientific">Dictyobacter vulcani</name>
    <dbReference type="NCBI Taxonomy" id="2607529"/>
    <lineage>
        <taxon>Bacteria</taxon>
        <taxon>Bacillati</taxon>
        <taxon>Chloroflexota</taxon>
        <taxon>Ktedonobacteria</taxon>
        <taxon>Ktedonobacterales</taxon>
        <taxon>Dictyobacteraceae</taxon>
        <taxon>Dictyobacter</taxon>
    </lineage>
</organism>
<dbReference type="InterPro" id="IPR006015">
    <property type="entry name" value="Universal_stress_UspA"/>
</dbReference>
<dbReference type="Pfam" id="PF00582">
    <property type="entry name" value="Usp"/>
    <property type="match status" value="1"/>
</dbReference>
<dbReference type="RefSeq" id="WP_151758385.1">
    <property type="nucleotide sequence ID" value="NZ_BKZW01000002.1"/>
</dbReference>
<evidence type="ECO:0000256" key="1">
    <source>
        <dbReference type="ARBA" id="ARBA00008791"/>
    </source>
</evidence>
<dbReference type="PANTHER" id="PTHR46268:SF6">
    <property type="entry name" value="UNIVERSAL STRESS PROTEIN UP12"/>
    <property type="match status" value="1"/>
</dbReference>
<name>A0A5J4KU20_9CHLR</name>
<sequence length="314" mass="33308">MFERIFVPLDGSARAERALDVAAHIARASHGKIILVCIINHFILGALASPVLANLQSAEDTWSIDDAETYLQSLVDAPELSGLWTEKAVMSGPIAATLVNAAATYSANLIVMCSHGHSGVVSRPLGSVAEKVVCRTTIPVLLLREHGTLPIEPYLDAGKPLRILVALNNSSSSHAILKPTAELAVSLVGPASGILHLIRVTAPTELTPQTPGQQGEPDREPTLSMAITDLPEDPLADYKIAARWDALESRDVAEALVQIKETEAGNGTKDSNACKVIAIATHELAGYQQFPRGSVAARVMAETTLPIFFAHTPA</sequence>
<comment type="similarity">
    <text evidence="1">Belongs to the universal stress protein A family.</text>
</comment>
<keyword evidence="4" id="KW-1185">Reference proteome</keyword>
<accession>A0A5J4KU20</accession>
<dbReference type="Gene3D" id="3.40.50.12370">
    <property type="match status" value="1"/>
</dbReference>
<reference evidence="3 4" key="1">
    <citation type="submission" date="2019-10" db="EMBL/GenBank/DDBJ databases">
        <title>Dictyobacter vulcani sp. nov., within the class Ktedonobacteria, isolated from soil of volcanic Mt. Zao.</title>
        <authorList>
            <person name="Zheng Y."/>
            <person name="Wang C.M."/>
            <person name="Sakai Y."/>
            <person name="Abe K."/>
            <person name="Yokota A."/>
            <person name="Yabe S."/>
        </authorList>
    </citation>
    <scope>NUCLEOTIDE SEQUENCE [LARGE SCALE GENOMIC DNA]</scope>
    <source>
        <strain evidence="3 4">W12</strain>
    </source>
</reference>
<dbReference type="EMBL" id="BKZW01000002">
    <property type="protein sequence ID" value="GER90682.1"/>
    <property type="molecule type" value="Genomic_DNA"/>
</dbReference>
<dbReference type="AlphaFoldDB" id="A0A5J4KU20"/>
<comment type="caution">
    <text evidence="3">The sequence shown here is derived from an EMBL/GenBank/DDBJ whole genome shotgun (WGS) entry which is preliminary data.</text>
</comment>
<proteinExistence type="inferred from homology"/>
<dbReference type="PRINTS" id="PR01438">
    <property type="entry name" value="UNVRSLSTRESS"/>
</dbReference>
<dbReference type="PANTHER" id="PTHR46268">
    <property type="entry name" value="STRESS RESPONSE PROTEIN NHAX"/>
    <property type="match status" value="1"/>
</dbReference>
<dbReference type="Proteomes" id="UP000326912">
    <property type="component" value="Unassembled WGS sequence"/>
</dbReference>
<evidence type="ECO:0000313" key="4">
    <source>
        <dbReference type="Proteomes" id="UP000326912"/>
    </source>
</evidence>
<dbReference type="CDD" id="cd00293">
    <property type="entry name" value="USP-like"/>
    <property type="match status" value="1"/>
</dbReference>
<evidence type="ECO:0000313" key="3">
    <source>
        <dbReference type="EMBL" id="GER90682.1"/>
    </source>
</evidence>
<gene>
    <name evidence="3" type="ORF">KDW_48440</name>
</gene>
<protein>
    <submittedName>
        <fullName evidence="3">Universal stress protein UspA</fullName>
    </submittedName>
</protein>
<evidence type="ECO:0000259" key="2">
    <source>
        <dbReference type="Pfam" id="PF00582"/>
    </source>
</evidence>